<comment type="similarity">
    <text evidence="12">Belongs to the glycosyltransferase group 1 family.</text>
</comment>
<dbReference type="Gene3D" id="3.40.50.2000">
    <property type="entry name" value="Glycogen Phosphorylase B"/>
    <property type="match status" value="2"/>
</dbReference>
<name>A0AAE0X317_9PEZI</name>
<evidence type="ECO:0000313" key="16">
    <source>
        <dbReference type="Proteomes" id="UP001270362"/>
    </source>
</evidence>
<evidence type="ECO:0000313" key="15">
    <source>
        <dbReference type="EMBL" id="KAK3683917.1"/>
    </source>
</evidence>
<reference evidence="15" key="2">
    <citation type="submission" date="2023-06" db="EMBL/GenBank/DDBJ databases">
        <authorList>
            <consortium name="Lawrence Berkeley National Laboratory"/>
            <person name="Haridas S."/>
            <person name="Hensen N."/>
            <person name="Bonometti L."/>
            <person name="Westerberg I."/>
            <person name="Brannstrom I.O."/>
            <person name="Guillou S."/>
            <person name="Cros-Aarteil S."/>
            <person name="Calhoun S."/>
            <person name="Kuo A."/>
            <person name="Mondo S."/>
            <person name="Pangilinan J."/>
            <person name="Riley R."/>
            <person name="Labutti K."/>
            <person name="Andreopoulos B."/>
            <person name="Lipzen A."/>
            <person name="Chen C."/>
            <person name="Yanf M."/>
            <person name="Daum C."/>
            <person name="Ng V."/>
            <person name="Clum A."/>
            <person name="Steindorff A."/>
            <person name="Ohm R."/>
            <person name="Martin F."/>
            <person name="Silar P."/>
            <person name="Natvig D."/>
            <person name="Lalanne C."/>
            <person name="Gautier V."/>
            <person name="Ament-Velasquez S.L."/>
            <person name="Kruys A."/>
            <person name="Hutchinson M.I."/>
            <person name="Powell A.J."/>
            <person name="Barry K."/>
            <person name="Miller A.N."/>
            <person name="Grigoriev I.V."/>
            <person name="Debuchy R."/>
            <person name="Gladieux P."/>
            <person name="Thoren M.H."/>
            <person name="Johannesson H."/>
        </authorList>
    </citation>
    <scope>NUCLEOTIDE SEQUENCE</scope>
    <source>
        <strain evidence="15">CBS 314.62</strain>
    </source>
</reference>
<dbReference type="EMBL" id="JAULSO010000004">
    <property type="protein sequence ID" value="KAK3683917.1"/>
    <property type="molecule type" value="Genomic_DNA"/>
</dbReference>
<dbReference type="InterPro" id="IPR028098">
    <property type="entry name" value="Glyco_trans_4-like_N"/>
</dbReference>
<evidence type="ECO:0000259" key="13">
    <source>
        <dbReference type="Pfam" id="PF00534"/>
    </source>
</evidence>
<evidence type="ECO:0000256" key="10">
    <source>
        <dbReference type="ARBA" id="ARBA00045103"/>
    </source>
</evidence>
<feature type="transmembrane region" description="Helical" evidence="12">
    <location>
        <begin position="469"/>
        <end position="491"/>
    </location>
</feature>
<organism evidence="15 16">
    <name type="scientific">Podospora appendiculata</name>
    <dbReference type="NCBI Taxonomy" id="314037"/>
    <lineage>
        <taxon>Eukaryota</taxon>
        <taxon>Fungi</taxon>
        <taxon>Dikarya</taxon>
        <taxon>Ascomycota</taxon>
        <taxon>Pezizomycotina</taxon>
        <taxon>Sordariomycetes</taxon>
        <taxon>Sordariomycetidae</taxon>
        <taxon>Sordariales</taxon>
        <taxon>Podosporaceae</taxon>
        <taxon>Podospora</taxon>
    </lineage>
</organism>
<dbReference type="EC" id="2.4.1.132" evidence="12"/>
<dbReference type="SUPFAM" id="SSF53756">
    <property type="entry name" value="UDP-Glycosyltransferase/glycogen phosphorylase"/>
    <property type="match status" value="1"/>
</dbReference>
<keyword evidence="8 12" id="KW-1133">Transmembrane helix</keyword>
<dbReference type="Proteomes" id="UP001270362">
    <property type="component" value="Unassembled WGS sequence"/>
</dbReference>
<gene>
    <name evidence="15" type="ORF">B0T22DRAFT_265675</name>
</gene>
<comment type="subcellular location">
    <subcellularLocation>
        <location evidence="2 12">Endoplasmic reticulum membrane</location>
    </subcellularLocation>
</comment>
<evidence type="ECO:0000256" key="1">
    <source>
        <dbReference type="ARBA" id="ARBA00003142"/>
    </source>
</evidence>
<evidence type="ECO:0000259" key="14">
    <source>
        <dbReference type="Pfam" id="PF13439"/>
    </source>
</evidence>
<evidence type="ECO:0000256" key="2">
    <source>
        <dbReference type="ARBA" id="ARBA00004586"/>
    </source>
</evidence>
<evidence type="ECO:0000256" key="12">
    <source>
        <dbReference type="RuleBase" id="RU367136"/>
    </source>
</evidence>
<keyword evidence="6 12" id="KW-0812">Transmembrane</keyword>
<dbReference type="GO" id="GO:0005789">
    <property type="term" value="C:endoplasmic reticulum membrane"/>
    <property type="evidence" value="ECO:0007669"/>
    <property type="project" value="UniProtKB-SubCell"/>
</dbReference>
<dbReference type="EC" id="2.4.1.257" evidence="12"/>
<keyword evidence="16" id="KW-1185">Reference proteome</keyword>
<comment type="function">
    <text evidence="1 12">Mannosylates Man(2)GlcNAc(2)-dolichol diphosphate and Man(1)GlcNAc(2)-dolichol diphosphate to form Man(3)GlcNAc(2)-dolichol diphosphate.</text>
</comment>
<dbReference type="InterPro" id="IPR027054">
    <property type="entry name" value="ALG2"/>
</dbReference>
<evidence type="ECO:0000256" key="9">
    <source>
        <dbReference type="ARBA" id="ARBA00023136"/>
    </source>
</evidence>
<dbReference type="AlphaFoldDB" id="A0AAE0X317"/>
<dbReference type="GO" id="GO:0102704">
    <property type="term" value="F:GDP-Man:Man(2)GlcNAc(2)-PP-Dol alpha-1,6-mannosyltransferase activity"/>
    <property type="evidence" value="ECO:0007669"/>
    <property type="project" value="UniProtKB-UniRule"/>
</dbReference>
<protein>
    <recommendedName>
        <fullName evidence="12">Alpha-1,3/1,6-mannosyltransferase ALG2</fullName>
        <ecNumber evidence="12">2.4.1.132</ecNumber>
        <ecNumber evidence="12">2.4.1.257</ecNumber>
    </recommendedName>
    <alternativeName>
        <fullName evidence="12">GDP-Man:Man(1)GlcNAc(2)-PP-Dol alpha-1,3-mannosyltransferase</fullName>
    </alternativeName>
</protein>
<dbReference type="PANTHER" id="PTHR45918:SF1">
    <property type="entry name" value="ALPHA-1,3_1,6-MANNOSYLTRANSFERASE ALG2"/>
    <property type="match status" value="1"/>
</dbReference>
<feature type="domain" description="Glycosyltransferase subfamily 4-like N-terminal" evidence="14">
    <location>
        <begin position="32"/>
        <end position="220"/>
    </location>
</feature>
<dbReference type="InterPro" id="IPR001296">
    <property type="entry name" value="Glyco_trans_1"/>
</dbReference>
<evidence type="ECO:0000256" key="7">
    <source>
        <dbReference type="ARBA" id="ARBA00022824"/>
    </source>
</evidence>
<reference evidence="15" key="1">
    <citation type="journal article" date="2023" name="Mol. Phylogenet. Evol.">
        <title>Genome-scale phylogeny and comparative genomics of the fungal order Sordariales.</title>
        <authorList>
            <person name="Hensen N."/>
            <person name="Bonometti L."/>
            <person name="Westerberg I."/>
            <person name="Brannstrom I.O."/>
            <person name="Guillou S."/>
            <person name="Cros-Aarteil S."/>
            <person name="Calhoun S."/>
            <person name="Haridas S."/>
            <person name="Kuo A."/>
            <person name="Mondo S."/>
            <person name="Pangilinan J."/>
            <person name="Riley R."/>
            <person name="LaButti K."/>
            <person name="Andreopoulos B."/>
            <person name="Lipzen A."/>
            <person name="Chen C."/>
            <person name="Yan M."/>
            <person name="Daum C."/>
            <person name="Ng V."/>
            <person name="Clum A."/>
            <person name="Steindorff A."/>
            <person name="Ohm R.A."/>
            <person name="Martin F."/>
            <person name="Silar P."/>
            <person name="Natvig D.O."/>
            <person name="Lalanne C."/>
            <person name="Gautier V."/>
            <person name="Ament-Velasquez S.L."/>
            <person name="Kruys A."/>
            <person name="Hutchinson M.I."/>
            <person name="Powell A.J."/>
            <person name="Barry K."/>
            <person name="Miller A.N."/>
            <person name="Grigoriev I.V."/>
            <person name="Debuchy R."/>
            <person name="Gladieux P."/>
            <person name="Hiltunen Thoren M."/>
            <person name="Johannesson H."/>
        </authorList>
    </citation>
    <scope>NUCLEOTIDE SEQUENCE</scope>
    <source>
        <strain evidence="15">CBS 314.62</strain>
    </source>
</reference>
<dbReference type="Pfam" id="PF00534">
    <property type="entry name" value="Glycos_transf_1"/>
    <property type="match status" value="1"/>
</dbReference>
<keyword evidence="7 12" id="KW-0256">Endoplasmic reticulum</keyword>
<proteinExistence type="inferred from homology"/>
<evidence type="ECO:0000256" key="5">
    <source>
        <dbReference type="ARBA" id="ARBA00022679"/>
    </source>
</evidence>
<accession>A0AAE0X317</accession>
<comment type="catalytic activity">
    <reaction evidence="10 12">
        <text>a beta-D-Man-(1-&gt;4)-beta-D-GlcNAc-(1-&gt;4)-alpha-D-GlcNAc-diphospho-di-trans,poly-cis-dolichol + GDP-alpha-D-mannose = an alpha-D-Man-(1-&gt;3)-beta-D-Man-(1-&gt;4)-beta-D-GlcNAc-(1-&gt;4)-alpha-D-GlcNAc-diphospho-di-trans,poly-cis-dolichol + GDP + H(+)</text>
        <dbReference type="Rhea" id="RHEA:29515"/>
        <dbReference type="Rhea" id="RHEA-COMP:19511"/>
        <dbReference type="Rhea" id="RHEA-COMP:19513"/>
        <dbReference type="ChEBI" id="CHEBI:15378"/>
        <dbReference type="ChEBI" id="CHEBI:57527"/>
        <dbReference type="ChEBI" id="CHEBI:58189"/>
        <dbReference type="ChEBI" id="CHEBI:58472"/>
        <dbReference type="ChEBI" id="CHEBI:132510"/>
        <dbReference type="EC" id="2.4.1.132"/>
    </reaction>
    <physiologicalReaction direction="left-to-right" evidence="10 12">
        <dbReference type="Rhea" id="RHEA:29516"/>
    </physiologicalReaction>
</comment>
<evidence type="ECO:0000256" key="6">
    <source>
        <dbReference type="ARBA" id="ARBA00022692"/>
    </source>
</evidence>
<comment type="pathway">
    <text evidence="3 12">Protein modification; protein glycosylation.</text>
</comment>
<evidence type="ECO:0000256" key="4">
    <source>
        <dbReference type="ARBA" id="ARBA00022676"/>
    </source>
</evidence>
<dbReference type="GO" id="GO:0004378">
    <property type="term" value="F:GDP-Man:Man(1)GlcNAc(2)-PP-Dol alpha-1,3-mannosyltransferase activity"/>
    <property type="evidence" value="ECO:0007669"/>
    <property type="project" value="UniProtKB-UniRule"/>
</dbReference>
<evidence type="ECO:0000256" key="8">
    <source>
        <dbReference type="ARBA" id="ARBA00022989"/>
    </source>
</evidence>
<sequence>MPGDDNDDSDDNDNKRNERKRTIVFLHPDLGIGGAERLVVDAAVALQKRGHRVVIFTSHCDPRHCFDEARDGTLDVRVRGNTLVPPSVLGRFAILCAILRQLHLILHITLFTSELVRLAPSAFFVDQLSAGLPLLARLAPPRTPILFYCHFPDLLLAQGRDSLPKRLYRIPFDALEQWSMAAADAIAVNSRFTKAIVAATWPALTSTDALKVVYPCVDTTTTTTTTPPPPLEQQQQQQQQLPWPPNAPLILSINRFERKKNIALAIRAFAGLPPTSRNAAKLLIAGGYDSRVSENVTYHADLEALCTSLHLRSATAKTLVTALNLPADVHVVFLLSVPHALKELLLARARLLVYTPANEHFGIVPLEAMLRGVPVLAADTGGPTETVVEGVTGWLRDPEDVPRWTEVMDRVLNRMSEGERARIGAAGVERVKGQFAEAQMGERLDEIFDEMEGRGAGSAGTGRGSSLPMMLAGAAVAVFVALVAVVVSTVLGR</sequence>
<dbReference type="Pfam" id="PF13439">
    <property type="entry name" value="Glyco_transf_4"/>
    <property type="match status" value="1"/>
</dbReference>
<dbReference type="CDD" id="cd03805">
    <property type="entry name" value="GT4_ALG2-like"/>
    <property type="match status" value="1"/>
</dbReference>
<feature type="domain" description="Glycosyl transferase family 1" evidence="13">
    <location>
        <begin position="234"/>
        <end position="426"/>
    </location>
</feature>
<keyword evidence="4 12" id="KW-0328">Glycosyltransferase</keyword>
<keyword evidence="9 12" id="KW-0472">Membrane</keyword>
<dbReference type="PANTHER" id="PTHR45918">
    <property type="entry name" value="ALPHA-1,3/1,6-MANNOSYLTRANSFERASE ALG2"/>
    <property type="match status" value="1"/>
</dbReference>
<evidence type="ECO:0000256" key="3">
    <source>
        <dbReference type="ARBA" id="ARBA00004922"/>
    </source>
</evidence>
<comment type="catalytic activity">
    <reaction evidence="11 12">
        <text>an alpha-D-Man-(1-&gt;3)-beta-D-Man-(1-&gt;4)-beta-D-GlcNAc-(1-&gt;4)-alpha-D-GlcNAc-diphospho-di-trans,poly-cis-dolichol + GDP-alpha-D-mannose = an alpha-D-Man-(1-&gt;3)-[alpha-D-Man-(1-&gt;6)]-beta-D-Man-(1-&gt;4)-beta-D-GlcNAc-(1-&gt;4)-alpha-D-GlcNAc-diphospho-di-trans,poly-cis-dolichol + GDP + H(+)</text>
        <dbReference type="Rhea" id="RHEA:29519"/>
        <dbReference type="Rhea" id="RHEA-COMP:19513"/>
        <dbReference type="Rhea" id="RHEA-COMP:19515"/>
        <dbReference type="ChEBI" id="CHEBI:15378"/>
        <dbReference type="ChEBI" id="CHEBI:57527"/>
        <dbReference type="ChEBI" id="CHEBI:58189"/>
        <dbReference type="ChEBI" id="CHEBI:132510"/>
        <dbReference type="ChEBI" id="CHEBI:132511"/>
        <dbReference type="EC" id="2.4.1.257"/>
    </reaction>
    <physiologicalReaction direction="left-to-right" evidence="11 12">
        <dbReference type="Rhea" id="RHEA:29520"/>
    </physiologicalReaction>
</comment>
<keyword evidence="5 12" id="KW-0808">Transferase</keyword>
<comment type="caution">
    <text evidence="15">The sequence shown here is derived from an EMBL/GenBank/DDBJ whole genome shotgun (WGS) entry which is preliminary data.</text>
</comment>
<evidence type="ECO:0000256" key="11">
    <source>
        <dbReference type="ARBA" id="ARBA00045104"/>
    </source>
</evidence>